<evidence type="ECO:0000313" key="2">
    <source>
        <dbReference type="EMBL" id="KFP01753.1"/>
    </source>
</evidence>
<feature type="compositionally biased region" description="Basic residues" evidence="1">
    <location>
        <begin position="27"/>
        <end position="40"/>
    </location>
</feature>
<feature type="non-terminal residue" evidence="2">
    <location>
        <position position="91"/>
    </location>
</feature>
<accession>A0A091I2S4</accession>
<dbReference type="AlphaFoldDB" id="A0A091I2S4"/>
<feature type="region of interest" description="Disordered" evidence="1">
    <location>
        <begin position="12"/>
        <end position="51"/>
    </location>
</feature>
<name>A0A091I2S4_CALAN</name>
<protein>
    <submittedName>
        <fullName evidence="2">Uncharacterized protein</fullName>
    </submittedName>
</protein>
<dbReference type="Proteomes" id="UP000054308">
    <property type="component" value="Unassembled WGS sequence"/>
</dbReference>
<reference evidence="2 3" key="1">
    <citation type="submission" date="2014-04" db="EMBL/GenBank/DDBJ databases">
        <title>Genome evolution of avian class.</title>
        <authorList>
            <person name="Zhang G."/>
            <person name="Li C."/>
        </authorList>
    </citation>
    <scope>NUCLEOTIDE SEQUENCE [LARGE SCALE GENOMIC DNA]</scope>
    <source>
        <strain evidence="2">BGI_N300</strain>
    </source>
</reference>
<organism evidence="2 3">
    <name type="scientific">Calypte anna</name>
    <name type="common">Anna's hummingbird</name>
    <name type="synonym">Archilochus anna</name>
    <dbReference type="NCBI Taxonomy" id="9244"/>
    <lineage>
        <taxon>Eukaryota</taxon>
        <taxon>Metazoa</taxon>
        <taxon>Chordata</taxon>
        <taxon>Craniata</taxon>
        <taxon>Vertebrata</taxon>
        <taxon>Euteleostomi</taxon>
        <taxon>Archelosauria</taxon>
        <taxon>Archosauria</taxon>
        <taxon>Dinosauria</taxon>
        <taxon>Saurischia</taxon>
        <taxon>Theropoda</taxon>
        <taxon>Coelurosauria</taxon>
        <taxon>Aves</taxon>
        <taxon>Neognathae</taxon>
        <taxon>Neoaves</taxon>
        <taxon>Strisores</taxon>
        <taxon>Apodiformes</taxon>
        <taxon>Trochilidae</taxon>
        <taxon>Calypte</taxon>
    </lineage>
</organism>
<proteinExistence type="predicted"/>
<evidence type="ECO:0000256" key="1">
    <source>
        <dbReference type="SAM" id="MobiDB-lite"/>
    </source>
</evidence>
<sequence length="91" mass="10279">LCLRTCCKPGCKPVHSPENPPELGQPHHPRSSPRTMKQRRSNSTSTCTLPTIPEYPGFQDFKLSRNYLVTSAFNQRFQDLGRKKRSSSSSS</sequence>
<gene>
    <name evidence="2" type="ORF">N300_07439</name>
</gene>
<evidence type="ECO:0000313" key="3">
    <source>
        <dbReference type="Proteomes" id="UP000054308"/>
    </source>
</evidence>
<feature type="non-terminal residue" evidence="2">
    <location>
        <position position="1"/>
    </location>
</feature>
<keyword evidence="3" id="KW-1185">Reference proteome</keyword>
<dbReference type="EMBL" id="KL218043">
    <property type="protein sequence ID" value="KFP01753.1"/>
    <property type="molecule type" value="Genomic_DNA"/>
</dbReference>